<keyword evidence="2" id="KW-1185">Reference proteome</keyword>
<evidence type="ECO:0000313" key="1">
    <source>
        <dbReference type="EMBL" id="KAF2175930.1"/>
    </source>
</evidence>
<organism evidence="1 2">
    <name type="scientific">Zopfia rhizophila CBS 207.26</name>
    <dbReference type="NCBI Taxonomy" id="1314779"/>
    <lineage>
        <taxon>Eukaryota</taxon>
        <taxon>Fungi</taxon>
        <taxon>Dikarya</taxon>
        <taxon>Ascomycota</taxon>
        <taxon>Pezizomycotina</taxon>
        <taxon>Dothideomycetes</taxon>
        <taxon>Dothideomycetes incertae sedis</taxon>
        <taxon>Zopfiaceae</taxon>
        <taxon>Zopfia</taxon>
    </lineage>
</organism>
<reference evidence="1" key="1">
    <citation type="journal article" date="2020" name="Stud. Mycol.">
        <title>101 Dothideomycetes genomes: a test case for predicting lifestyles and emergence of pathogens.</title>
        <authorList>
            <person name="Haridas S."/>
            <person name="Albert R."/>
            <person name="Binder M."/>
            <person name="Bloem J."/>
            <person name="Labutti K."/>
            <person name="Salamov A."/>
            <person name="Andreopoulos B."/>
            <person name="Baker S."/>
            <person name="Barry K."/>
            <person name="Bills G."/>
            <person name="Bluhm B."/>
            <person name="Cannon C."/>
            <person name="Castanera R."/>
            <person name="Culley D."/>
            <person name="Daum C."/>
            <person name="Ezra D."/>
            <person name="Gonzalez J."/>
            <person name="Henrissat B."/>
            <person name="Kuo A."/>
            <person name="Liang C."/>
            <person name="Lipzen A."/>
            <person name="Lutzoni F."/>
            <person name="Magnuson J."/>
            <person name="Mondo S."/>
            <person name="Nolan M."/>
            <person name="Ohm R."/>
            <person name="Pangilinan J."/>
            <person name="Park H.-J."/>
            <person name="Ramirez L."/>
            <person name="Alfaro M."/>
            <person name="Sun H."/>
            <person name="Tritt A."/>
            <person name="Yoshinaga Y."/>
            <person name="Zwiers L.-H."/>
            <person name="Turgeon B."/>
            <person name="Goodwin S."/>
            <person name="Spatafora J."/>
            <person name="Crous P."/>
            <person name="Grigoriev I."/>
        </authorList>
    </citation>
    <scope>NUCLEOTIDE SEQUENCE</scope>
    <source>
        <strain evidence="1">CBS 207.26</strain>
    </source>
</reference>
<sequence length="57" mass="6649">FTNKEFRKLKQADAHATKKKQVLKLVISIIKGKIRDAKYYLKEILFTNLNSLIDSIL</sequence>
<dbReference type="AlphaFoldDB" id="A0A6A6DD79"/>
<dbReference type="OrthoDB" id="5336565at2759"/>
<name>A0A6A6DD79_9PEZI</name>
<accession>A0A6A6DD79</accession>
<protein>
    <submittedName>
        <fullName evidence="1">Uncharacterized protein</fullName>
    </submittedName>
</protein>
<feature type="non-terminal residue" evidence="1">
    <location>
        <position position="57"/>
    </location>
</feature>
<gene>
    <name evidence="1" type="ORF">K469DRAFT_452463</name>
</gene>
<feature type="non-terminal residue" evidence="1">
    <location>
        <position position="1"/>
    </location>
</feature>
<evidence type="ECO:0000313" key="2">
    <source>
        <dbReference type="Proteomes" id="UP000800200"/>
    </source>
</evidence>
<dbReference type="EMBL" id="ML994720">
    <property type="protein sequence ID" value="KAF2175930.1"/>
    <property type="molecule type" value="Genomic_DNA"/>
</dbReference>
<proteinExistence type="predicted"/>
<dbReference type="Proteomes" id="UP000800200">
    <property type="component" value="Unassembled WGS sequence"/>
</dbReference>